<proteinExistence type="predicted"/>
<reference evidence="1 3" key="1">
    <citation type="submission" date="2008-03" db="EMBL/GenBank/DDBJ databases">
        <title>Annotation of Ixodes scapularis.</title>
        <authorList>
            <consortium name="Ixodes scapularis Genome Project Consortium"/>
            <person name="Caler E."/>
            <person name="Hannick L.I."/>
            <person name="Bidwell S."/>
            <person name="Joardar V."/>
            <person name="Thiagarajan M."/>
            <person name="Amedeo P."/>
            <person name="Galinsky K.J."/>
            <person name="Schobel S."/>
            <person name="Inman J."/>
            <person name="Hostetler J."/>
            <person name="Miller J."/>
            <person name="Hammond M."/>
            <person name="Megy K."/>
            <person name="Lawson D."/>
            <person name="Kodira C."/>
            <person name="Sutton G."/>
            <person name="Meyer J."/>
            <person name="Hill C.A."/>
            <person name="Birren B."/>
            <person name="Nene V."/>
            <person name="Collins F."/>
            <person name="Alarcon-Chaidez F."/>
            <person name="Wikel S."/>
            <person name="Strausberg R."/>
        </authorList>
    </citation>
    <scope>NUCLEOTIDE SEQUENCE [LARGE SCALE GENOMIC DNA]</scope>
    <source>
        <strain evidence="3">Wikel</strain>
        <strain evidence="1">Wikel colony</strain>
    </source>
</reference>
<keyword evidence="3" id="KW-1185">Reference proteome</keyword>
<protein>
    <recommendedName>
        <fullName evidence="4">Peptidase M12B domain-containing protein</fullName>
    </recommendedName>
</protein>
<dbReference type="InParanoid" id="B7P5A5"/>
<dbReference type="Proteomes" id="UP000001555">
    <property type="component" value="Unassembled WGS sequence"/>
</dbReference>
<organism>
    <name type="scientific">Ixodes scapularis</name>
    <name type="common">Black-legged tick</name>
    <name type="synonym">Deer tick</name>
    <dbReference type="NCBI Taxonomy" id="6945"/>
    <lineage>
        <taxon>Eukaryota</taxon>
        <taxon>Metazoa</taxon>
        <taxon>Ecdysozoa</taxon>
        <taxon>Arthropoda</taxon>
        <taxon>Chelicerata</taxon>
        <taxon>Arachnida</taxon>
        <taxon>Acari</taxon>
        <taxon>Parasitiformes</taxon>
        <taxon>Ixodida</taxon>
        <taxon>Ixodoidea</taxon>
        <taxon>Ixodidae</taxon>
        <taxon>Ixodinae</taxon>
        <taxon>Ixodes</taxon>
    </lineage>
</organism>
<dbReference type="EMBL" id="ABJB010331019">
    <property type="status" value="NOT_ANNOTATED_CDS"/>
    <property type="molecule type" value="Genomic_DNA"/>
</dbReference>
<name>B7P5A5_IXOSC</name>
<dbReference type="EnsemblMetazoa" id="ISCW001378-RA">
    <property type="protein sequence ID" value="ISCW001378-PA"/>
    <property type="gene ID" value="ISCW001378"/>
</dbReference>
<dbReference type="PaxDb" id="6945-B7P5A5"/>
<dbReference type="Pfam" id="PF13582">
    <property type="entry name" value="Reprolysin_3"/>
    <property type="match status" value="1"/>
</dbReference>
<dbReference type="VEuPathDB" id="VectorBase:ISCW001378"/>
<sequence length="54" mass="5421">MDLTGVSNGKLNPGLAGRAYVGAVCASTFKVAVVEDVATTYSGVSVLSHELGHA</sequence>
<evidence type="ECO:0000313" key="3">
    <source>
        <dbReference type="Proteomes" id="UP000001555"/>
    </source>
</evidence>
<accession>B7P5A5</accession>
<dbReference type="SUPFAM" id="SSF55486">
    <property type="entry name" value="Metalloproteases ('zincins'), catalytic domain"/>
    <property type="match status" value="1"/>
</dbReference>
<reference evidence="2" key="2">
    <citation type="submission" date="2020-05" db="UniProtKB">
        <authorList>
            <consortium name="EnsemblMetazoa"/>
        </authorList>
    </citation>
    <scope>IDENTIFICATION</scope>
    <source>
        <strain evidence="2">wikel</strain>
    </source>
</reference>
<evidence type="ECO:0000313" key="1">
    <source>
        <dbReference type="EMBL" id="EEC01777.1"/>
    </source>
</evidence>
<dbReference type="AlphaFoldDB" id="B7P5A5"/>
<dbReference type="VEuPathDB" id="VectorBase:ISCI001378"/>
<dbReference type="EMBL" id="ABJB010954264">
    <property type="status" value="NOT_ANNOTATED_CDS"/>
    <property type="molecule type" value="Genomic_DNA"/>
</dbReference>
<evidence type="ECO:0000313" key="2">
    <source>
        <dbReference type="EnsemblMetazoa" id="ISCW001378-PA"/>
    </source>
</evidence>
<dbReference type="InterPro" id="IPR024079">
    <property type="entry name" value="MetalloPept_cat_dom_sf"/>
</dbReference>
<dbReference type="EMBL" id="DS639904">
    <property type="protein sequence ID" value="EEC01777.1"/>
    <property type="molecule type" value="Genomic_DNA"/>
</dbReference>
<evidence type="ECO:0008006" key="4">
    <source>
        <dbReference type="Google" id="ProtNLM"/>
    </source>
</evidence>
<gene>
    <name evidence="1" type="ORF">IscW_ISCW001378</name>
</gene>
<dbReference type="HOGENOM" id="CLU_3052651_0_0_1"/>
<dbReference type="Gene3D" id="3.40.390.10">
    <property type="entry name" value="Collagenase (Catalytic Domain)"/>
    <property type="match status" value="1"/>
</dbReference>
<dbReference type="GO" id="GO:0008237">
    <property type="term" value="F:metallopeptidase activity"/>
    <property type="evidence" value="ECO:0007669"/>
    <property type="project" value="InterPro"/>
</dbReference>